<comment type="caution">
    <text evidence="7">The sequence shown here is derived from an EMBL/GenBank/DDBJ whole genome shotgun (WGS) entry which is preliminary data.</text>
</comment>
<dbReference type="Gene3D" id="3.20.20.300">
    <property type="entry name" value="Glycoside hydrolase, family 3, N-terminal domain"/>
    <property type="match status" value="1"/>
</dbReference>
<evidence type="ECO:0000256" key="4">
    <source>
        <dbReference type="ARBA" id="ARBA00022801"/>
    </source>
</evidence>
<evidence type="ECO:0000256" key="3">
    <source>
        <dbReference type="ARBA" id="ARBA00012663"/>
    </source>
</evidence>
<dbReference type="InterPro" id="IPR036962">
    <property type="entry name" value="Glyco_hydro_3_N_sf"/>
</dbReference>
<protein>
    <recommendedName>
        <fullName evidence="3">beta-N-acetylhexosaminidase</fullName>
        <ecNumber evidence="3">3.2.1.52</ecNumber>
    </recommendedName>
</protein>
<dbReference type="InterPro" id="IPR050226">
    <property type="entry name" value="NagZ_Beta-hexosaminidase"/>
</dbReference>
<evidence type="ECO:0000313" key="8">
    <source>
        <dbReference type="Proteomes" id="UP000305674"/>
    </source>
</evidence>
<dbReference type="EMBL" id="SWCI01000011">
    <property type="protein sequence ID" value="TKB47978.1"/>
    <property type="molecule type" value="Genomic_DNA"/>
</dbReference>
<evidence type="ECO:0000259" key="6">
    <source>
        <dbReference type="Pfam" id="PF00933"/>
    </source>
</evidence>
<proteinExistence type="inferred from homology"/>
<keyword evidence="5" id="KW-0326">Glycosidase</keyword>
<dbReference type="RefSeq" id="WP_136854048.1">
    <property type="nucleotide sequence ID" value="NZ_SWCI01000011.1"/>
</dbReference>
<dbReference type="PANTHER" id="PTHR30480:SF13">
    <property type="entry name" value="BETA-HEXOSAMINIDASE"/>
    <property type="match status" value="1"/>
</dbReference>
<keyword evidence="4 7" id="KW-0378">Hydrolase</keyword>
<dbReference type="Gene3D" id="3.40.50.1700">
    <property type="entry name" value="Glycoside hydrolase family 3 C-terminal domain"/>
    <property type="match status" value="1"/>
</dbReference>
<dbReference type="InterPro" id="IPR017853">
    <property type="entry name" value="GH"/>
</dbReference>
<accession>A0A4U1BAU9</accession>
<name>A0A4U1BAU9_9GAMM</name>
<dbReference type="PROSITE" id="PS00775">
    <property type="entry name" value="GLYCOSYL_HYDROL_F3"/>
    <property type="match status" value="1"/>
</dbReference>
<dbReference type="InterPro" id="IPR019800">
    <property type="entry name" value="Glyco_hydro_3_AS"/>
</dbReference>
<dbReference type="EC" id="3.2.1.52" evidence="3"/>
<dbReference type="InterPro" id="IPR001764">
    <property type="entry name" value="Glyco_hydro_3_N"/>
</dbReference>
<feature type="domain" description="Glycoside hydrolase family 3 N-terminal" evidence="6">
    <location>
        <begin position="5"/>
        <end position="339"/>
    </location>
</feature>
<keyword evidence="8" id="KW-1185">Reference proteome</keyword>
<dbReference type="GO" id="GO:0005975">
    <property type="term" value="P:carbohydrate metabolic process"/>
    <property type="evidence" value="ECO:0007669"/>
    <property type="project" value="InterPro"/>
</dbReference>
<sequence length="568" mass="61761">MTLEQQIPQKLMIDLRYFGDDPDTRTPMTRLPAAVAEWIARHGLGGVILFSDNLQSPAQIRALTSQLQQAAACSPCPRPLLISVDQEGGRVCRTPREHTTAFAGNMALGAAEPSQPQLAAEVASVMGRELAALGINVNHAPCVDVNNNPQNPVINVRAYGDDPDQVARLGLAQVRGLEAAGVLATLKHFPGHGDTHSDSHTGLPRVDHDRAHLDRVELAPYRTILRQVQPAMVMTAHIQYPALDSTTLTGLDGRQHLVPATLSRRIITDLLRQELGYQGVVITDALDMAGISGWLDLTEAVIHAFAAGVDIALMPVRIRCEEDLAKLERLVAAIREALTGGRLDGDDWRHSLARIGRLKARLPSVPALSAEVLGCESHRQLERRLASAAITELCANTLPKPAGAHRRWLLLLPDLDKAHALASALQELAPTLELVCASLLQTDDKLRTALDQAELVVSGFVSPRQSVAELGGMEDLAALDEQALIRAHRPRRLATLLEQARRRGRSVVHLSLRAPYEFPLVSPWCHWALASFAYHLDRPGRGTSYDALARVLLGLAPAPGRLPLKEIE</sequence>
<comment type="catalytic activity">
    <reaction evidence="1">
        <text>Hydrolysis of terminal non-reducing N-acetyl-D-hexosamine residues in N-acetyl-beta-D-hexosaminides.</text>
        <dbReference type="EC" id="3.2.1.52"/>
    </reaction>
</comment>
<dbReference type="GO" id="GO:0009254">
    <property type="term" value="P:peptidoglycan turnover"/>
    <property type="evidence" value="ECO:0007669"/>
    <property type="project" value="TreeGrafter"/>
</dbReference>
<dbReference type="InterPro" id="IPR036881">
    <property type="entry name" value="Glyco_hydro_3_C_sf"/>
</dbReference>
<gene>
    <name evidence="7" type="ORF">FCL40_14665</name>
</gene>
<dbReference type="Proteomes" id="UP000305674">
    <property type="component" value="Unassembled WGS sequence"/>
</dbReference>
<reference evidence="7 8" key="1">
    <citation type="submission" date="2019-04" db="EMBL/GenBank/DDBJ databases">
        <authorList>
            <person name="Hwang J.C."/>
        </authorList>
    </citation>
    <scope>NUCLEOTIDE SEQUENCE [LARGE SCALE GENOMIC DNA]</scope>
    <source>
        <strain evidence="7 8">IMCC35001</strain>
    </source>
</reference>
<organism evidence="7 8">
    <name type="scientific">Ferrimonas sediminicola</name>
    <dbReference type="NCBI Taxonomy" id="2569538"/>
    <lineage>
        <taxon>Bacteria</taxon>
        <taxon>Pseudomonadati</taxon>
        <taxon>Pseudomonadota</taxon>
        <taxon>Gammaproteobacteria</taxon>
        <taxon>Alteromonadales</taxon>
        <taxon>Ferrimonadaceae</taxon>
        <taxon>Ferrimonas</taxon>
    </lineage>
</organism>
<comment type="similarity">
    <text evidence="2">Belongs to the glycosyl hydrolase 3 family.</text>
</comment>
<dbReference type="AlphaFoldDB" id="A0A4U1BAU9"/>
<evidence type="ECO:0000256" key="5">
    <source>
        <dbReference type="ARBA" id="ARBA00023295"/>
    </source>
</evidence>
<evidence type="ECO:0000256" key="2">
    <source>
        <dbReference type="ARBA" id="ARBA00005336"/>
    </source>
</evidence>
<dbReference type="OrthoDB" id="9786661at2"/>
<dbReference type="Pfam" id="PF00933">
    <property type="entry name" value="Glyco_hydro_3"/>
    <property type="match status" value="1"/>
</dbReference>
<dbReference type="PANTHER" id="PTHR30480">
    <property type="entry name" value="BETA-HEXOSAMINIDASE-RELATED"/>
    <property type="match status" value="1"/>
</dbReference>
<dbReference type="GO" id="GO:0004563">
    <property type="term" value="F:beta-N-acetylhexosaminidase activity"/>
    <property type="evidence" value="ECO:0007669"/>
    <property type="project" value="UniProtKB-EC"/>
</dbReference>
<dbReference type="SUPFAM" id="SSF51445">
    <property type="entry name" value="(Trans)glycosidases"/>
    <property type="match status" value="1"/>
</dbReference>
<evidence type="ECO:0000313" key="7">
    <source>
        <dbReference type="EMBL" id="TKB47978.1"/>
    </source>
</evidence>
<evidence type="ECO:0000256" key="1">
    <source>
        <dbReference type="ARBA" id="ARBA00001231"/>
    </source>
</evidence>